<dbReference type="Pfam" id="PF04055">
    <property type="entry name" value="Radical_SAM"/>
    <property type="match status" value="1"/>
</dbReference>
<accession>A0ABZ1BV71</accession>
<dbReference type="EMBL" id="CP141615">
    <property type="protein sequence ID" value="WRP16589.1"/>
    <property type="molecule type" value="Genomic_DNA"/>
</dbReference>
<keyword evidence="6" id="KW-1185">Reference proteome</keyword>
<evidence type="ECO:0000259" key="4">
    <source>
        <dbReference type="PROSITE" id="PS51918"/>
    </source>
</evidence>
<name>A0ABZ1BV71_9FIRM</name>
<dbReference type="SMART" id="SM00729">
    <property type="entry name" value="Elp3"/>
    <property type="match status" value="1"/>
</dbReference>
<dbReference type="SFLD" id="SFLDG01084">
    <property type="entry name" value="Uncharacterised_Radical_SAM_Su"/>
    <property type="match status" value="1"/>
</dbReference>
<evidence type="ECO:0000313" key="6">
    <source>
        <dbReference type="Proteomes" id="UP001332192"/>
    </source>
</evidence>
<evidence type="ECO:0000256" key="2">
    <source>
        <dbReference type="ARBA" id="ARBA00023004"/>
    </source>
</evidence>
<reference evidence="5 6" key="1">
    <citation type="journal article" date="2024" name="Front. Microbiol.">
        <title>Novel thermophilic genera Geochorda gen. nov. and Carboxydochorda gen. nov. from the deep terrestrial subsurface reveal the ecophysiological diversity in the class Limnochordia.</title>
        <authorList>
            <person name="Karnachuk O.V."/>
            <person name="Lukina A.P."/>
            <person name="Avakyan M.R."/>
            <person name="Kadnikov V.V."/>
            <person name="Begmatov S."/>
            <person name="Beletsky A.V."/>
            <person name="Vlasova K.G."/>
            <person name="Novikov A.A."/>
            <person name="Shcherbakova V.A."/>
            <person name="Mardanov A.V."/>
            <person name="Ravin N.V."/>
        </authorList>
    </citation>
    <scope>NUCLEOTIDE SEQUENCE [LARGE SCALE GENOMIC DNA]</scope>
    <source>
        <strain evidence="5 6">L945</strain>
    </source>
</reference>
<dbReference type="PROSITE" id="PS51918">
    <property type="entry name" value="RADICAL_SAM"/>
    <property type="match status" value="1"/>
</dbReference>
<dbReference type="InterPro" id="IPR040086">
    <property type="entry name" value="MJ0683-like"/>
</dbReference>
<dbReference type="PANTHER" id="PTHR43432">
    <property type="entry name" value="SLR0285 PROTEIN"/>
    <property type="match status" value="1"/>
</dbReference>
<keyword evidence="1" id="KW-0479">Metal-binding</keyword>
<evidence type="ECO:0000256" key="3">
    <source>
        <dbReference type="ARBA" id="ARBA00023014"/>
    </source>
</evidence>
<sequence length="326" mass="36149">MSAPVQAAAVRPARHPWSHRRIQVVPMPTVRAINPVRGMPFRWSFNPYRGCSHACRYCYARRTHEYLGYNAGDDFDRVILAKLDAPERLRAELSQPSWRRDRIAVGTATDPYQPVEGRLRLTRRAIEVFVERANPISLVTKSTLVMRDRDLLALLSRRAPGTVVWVSVTTLDRSLARSVEPGAPPPHQRLRAVRELARAGVPAGVLIAPVLPGLTDSEQQIEELVRVAAEAGACDVAVHPLRLCEGARDVYRAWLLGYVPRLEHLYDRLYPGGSVNVAASYHASLSETVTRVKRAIAFPGEPAAERANDERGSGAPARAVQLTLGW</sequence>
<dbReference type="CDD" id="cd01335">
    <property type="entry name" value="Radical_SAM"/>
    <property type="match status" value="1"/>
</dbReference>
<gene>
    <name evidence="5" type="ORF">U7230_10860</name>
</gene>
<dbReference type="PANTHER" id="PTHR43432:SF3">
    <property type="entry name" value="SLR0285 PROTEIN"/>
    <property type="match status" value="1"/>
</dbReference>
<dbReference type="InterPro" id="IPR058240">
    <property type="entry name" value="rSAM_sf"/>
</dbReference>
<dbReference type="Proteomes" id="UP001332192">
    <property type="component" value="Chromosome"/>
</dbReference>
<protein>
    <submittedName>
        <fullName evidence="5">Radical SAM protein</fullName>
    </submittedName>
</protein>
<dbReference type="InterPro" id="IPR007197">
    <property type="entry name" value="rSAM"/>
</dbReference>
<dbReference type="InterPro" id="IPR006638">
    <property type="entry name" value="Elp3/MiaA/NifB-like_rSAM"/>
</dbReference>
<keyword evidence="3" id="KW-0411">Iron-sulfur</keyword>
<dbReference type="SFLD" id="SFLDS00029">
    <property type="entry name" value="Radical_SAM"/>
    <property type="match status" value="1"/>
</dbReference>
<dbReference type="SUPFAM" id="SSF102114">
    <property type="entry name" value="Radical SAM enzymes"/>
    <property type="match status" value="1"/>
</dbReference>
<evidence type="ECO:0000256" key="1">
    <source>
        <dbReference type="ARBA" id="ARBA00022723"/>
    </source>
</evidence>
<proteinExistence type="predicted"/>
<dbReference type="Gene3D" id="3.80.30.30">
    <property type="match status" value="1"/>
</dbReference>
<organism evidence="5 6">
    <name type="scientific">Carboxydichorda subterranea</name>
    <dbReference type="NCBI Taxonomy" id="3109565"/>
    <lineage>
        <taxon>Bacteria</taxon>
        <taxon>Bacillati</taxon>
        <taxon>Bacillota</taxon>
        <taxon>Limnochordia</taxon>
        <taxon>Limnochordales</taxon>
        <taxon>Geochordaceae</taxon>
        <taxon>Carboxydichorda</taxon>
    </lineage>
</organism>
<keyword evidence="2" id="KW-0408">Iron</keyword>
<feature type="domain" description="Radical SAM core" evidence="4">
    <location>
        <begin position="37"/>
        <end position="280"/>
    </location>
</feature>
<evidence type="ECO:0000313" key="5">
    <source>
        <dbReference type="EMBL" id="WRP16589.1"/>
    </source>
</evidence>
<dbReference type="RefSeq" id="WP_324715862.1">
    <property type="nucleotide sequence ID" value="NZ_CP141615.1"/>
</dbReference>